<evidence type="ECO:0000256" key="3">
    <source>
        <dbReference type="ARBA" id="ARBA00022840"/>
    </source>
</evidence>
<dbReference type="PANTHER" id="PTHR42939">
    <property type="entry name" value="ABC TRANSPORTER ATP-BINDING PROTEIN ALBC-RELATED"/>
    <property type="match status" value="1"/>
</dbReference>
<reference evidence="5 6" key="1">
    <citation type="submission" date="2023-09" db="EMBL/GenBank/DDBJ databases">
        <authorList>
            <person name="Golyshina O.V."/>
            <person name="Lunev E.A."/>
            <person name="Bargiela R."/>
            <person name="Gaines M.C."/>
            <person name="Daum B."/>
            <person name="Bale N.J."/>
            <person name="Koenen M."/>
            <person name="Sinninghe Damst J.S."/>
            <person name="Yakimov M."/>
            <person name="Golyshin P.N."/>
        </authorList>
    </citation>
    <scope>NUCLEOTIDE SEQUENCE [LARGE SCALE GENOMIC DNA]</scope>
    <source>
        <strain evidence="5 6">M1</strain>
    </source>
</reference>
<proteinExistence type="predicted"/>
<keyword evidence="1" id="KW-0813">Transport</keyword>
<evidence type="ECO:0000256" key="1">
    <source>
        <dbReference type="ARBA" id="ARBA00022448"/>
    </source>
</evidence>
<dbReference type="Pfam" id="PF00005">
    <property type="entry name" value="ABC_tran"/>
    <property type="match status" value="1"/>
</dbReference>
<dbReference type="Proteomes" id="UP001451606">
    <property type="component" value="Chromosome"/>
</dbReference>
<dbReference type="InterPro" id="IPR027417">
    <property type="entry name" value="P-loop_NTPase"/>
</dbReference>
<keyword evidence="3 5" id="KW-0067">ATP-binding</keyword>
<keyword evidence="2" id="KW-0547">Nucleotide-binding</keyword>
<dbReference type="Gene3D" id="3.40.50.300">
    <property type="entry name" value="P-loop containing nucleotide triphosphate hydrolases"/>
    <property type="match status" value="1"/>
</dbReference>
<gene>
    <name evidence="5" type="ORF">OXIME_000051</name>
</gene>
<evidence type="ECO:0000313" key="6">
    <source>
        <dbReference type="Proteomes" id="UP001451606"/>
    </source>
</evidence>
<keyword evidence="6" id="KW-1185">Reference proteome</keyword>
<dbReference type="GO" id="GO:0016887">
    <property type="term" value="F:ATP hydrolysis activity"/>
    <property type="evidence" value="ECO:0007669"/>
    <property type="project" value="InterPro"/>
</dbReference>
<dbReference type="SMART" id="SM00382">
    <property type="entry name" value="AAA"/>
    <property type="match status" value="1"/>
</dbReference>
<dbReference type="PROSITE" id="PS50893">
    <property type="entry name" value="ABC_TRANSPORTER_2"/>
    <property type="match status" value="1"/>
</dbReference>
<evidence type="ECO:0000259" key="4">
    <source>
        <dbReference type="PROSITE" id="PS50893"/>
    </source>
</evidence>
<dbReference type="GeneID" id="95966775"/>
<accession>A0AAX4NDI8</accession>
<dbReference type="RefSeq" id="WP_393971493.1">
    <property type="nucleotide sequence ID" value="NZ_CP133772.1"/>
</dbReference>
<name>A0AAX4NDI8_9ARCH</name>
<dbReference type="EMBL" id="CP133772">
    <property type="protein sequence ID" value="WYX99519.1"/>
    <property type="molecule type" value="Genomic_DNA"/>
</dbReference>
<evidence type="ECO:0000313" key="5">
    <source>
        <dbReference type="EMBL" id="WYX99519.1"/>
    </source>
</evidence>
<sequence>MSGPIVIRDLYKKYADNYALNGLDLTIDTGQIYGILGPNGSGKTTLLRIICSLLEMTSGYVRLGNLNPMMDGEKVKSAVGYVPETPALYESLTPLEYFSFVCSVRGIGEDVMERRVRNLVEAFGISDKVDNFIGSLSFGTKQKVAIISAILHDPEYLILDEGMNGLDPRSAKILKDLLQDFASHGKTVIFSTHILEVAESVCNRISILFNGKIVIEGTMEDMRSEMGQKQSNLEDIFLKLTGDEDLKPVIETLKRTLR</sequence>
<feature type="domain" description="ABC transporter" evidence="4">
    <location>
        <begin position="5"/>
        <end position="235"/>
    </location>
</feature>
<dbReference type="KEGG" id="omr:OXIME_000051"/>
<dbReference type="PANTHER" id="PTHR42939:SF1">
    <property type="entry name" value="ABC TRANSPORTER ATP-BINDING PROTEIN ALBC-RELATED"/>
    <property type="match status" value="1"/>
</dbReference>
<dbReference type="GO" id="GO:0005524">
    <property type="term" value="F:ATP binding"/>
    <property type="evidence" value="ECO:0007669"/>
    <property type="project" value="UniProtKB-KW"/>
</dbReference>
<dbReference type="InterPro" id="IPR003593">
    <property type="entry name" value="AAA+_ATPase"/>
</dbReference>
<dbReference type="InterPro" id="IPR051782">
    <property type="entry name" value="ABC_Transporter_VariousFunc"/>
</dbReference>
<dbReference type="SUPFAM" id="SSF52540">
    <property type="entry name" value="P-loop containing nucleoside triphosphate hydrolases"/>
    <property type="match status" value="1"/>
</dbReference>
<dbReference type="CDD" id="cd03230">
    <property type="entry name" value="ABC_DR_subfamily_A"/>
    <property type="match status" value="1"/>
</dbReference>
<dbReference type="InterPro" id="IPR003439">
    <property type="entry name" value="ABC_transporter-like_ATP-bd"/>
</dbReference>
<evidence type="ECO:0000256" key="2">
    <source>
        <dbReference type="ARBA" id="ARBA00022741"/>
    </source>
</evidence>
<organism evidence="5 6">
    <name type="scientific">Oxyplasma meridianum</name>
    <dbReference type="NCBI Taxonomy" id="3073602"/>
    <lineage>
        <taxon>Archaea</taxon>
        <taxon>Methanobacteriati</taxon>
        <taxon>Thermoplasmatota</taxon>
        <taxon>Thermoplasmata</taxon>
        <taxon>Thermoplasmatales</taxon>
        <taxon>Thermoplasmataceae</taxon>
        <taxon>Oxyplasma</taxon>
    </lineage>
</organism>
<dbReference type="AlphaFoldDB" id="A0AAX4NDI8"/>
<protein>
    <submittedName>
        <fullName evidence="5">ABC transporter ATP-binding protein</fullName>
    </submittedName>
</protein>